<feature type="compositionally biased region" description="Basic and acidic residues" evidence="1">
    <location>
        <begin position="1"/>
        <end position="48"/>
    </location>
</feature>
<dbReference type="RefSeq" id="XP_013250364.1">
    <property type="nucleotide sequence ID" value="XM_013394910.1"/>
</dbReference>
<dbReference type="AlphaFoldDB" id="U6GJU8"/>
<keyword evidence="3" id="KW-1185">Reference proteome</keyword>
<accession>U6GJU8</accession>
<feature type="region of interest" description="Disordered" evidence="1">
    <location>
        <begin position="189"/>
        <end position="212"/>
    </location>
</feature>
<evidence type="ECO:0000313" key="3">
    <source>
        <dbReference type="Proteomes" id="UP000018050"/>
    </source>
</evidence>
<evidence type="ECO:0000256" key="1">
    <source>
        <dbReference type="SAM" id="MobiDB-lite"/>
    </source>
</evidence>
<dbReference type="GeneID" id="25268252"/>
<reference evidence="2" key="1">
    <citation type="submission" date="2013-10" db="EMBL/GenBank/DDBJ databases">
        <title>Genomic analysis of the causative agents of coccidiosis in chickens.</title>
        <authorList>
            <person name="Reid A.J."/>
            <person name="Blake D."/>
            <person name="Billington K."/>
            <person name="Browne H."/>
            <person name="Dunn M."/>
            <person name="Hung S."/>
            <person name="Kawahara F."/>
            <person name="Miranda-Saavedra D."/>
            <person name="Mourier T."/>
            <person name="Nagra H."/>
            <person name="Otto T.D."/>
            <person name="Rawlings N."/>
            <person name="Sanchez A."/>
            <person name="Sanders M."/>
            <person name="Subramaniam C."/>
            <person name="Tay Y."/>
            <person name="Dear P."/>
            <person name="Doerig C."/>
            <person name="Gruber A."/>
            <person name="Parkinson J."/>
            <person name="Shirley M."/>
            <person name="Wan K.L."/>
            <person name="Berriman M."/>
            <person name="Tomley F."/>
            <person name="Pain A."/>
        </authorList>
    </citation>
    <scope>NUCLEOTIDE SEQUENCE [LARGE SCALE GENOMIC DNA]</scope>
    <source>
        <strain evidence="2">Houghton</strain>
    </source>
</reference>
<name>U6GJU8_EIMAC</name>
<evidence type="ECO:0000313" key="2">
    <source>
        <dbReference type="EMBL" id="CDI79533.1"/>
    </source>
</evidence>
<reference evidence="2" key="2">
    <citation type="submission" date="2013-10" db="EMBL/GenBank/DDBJ databases">
        <authorList>
            <person name="Aslett M."/>
        </authorList>
    </citation>
    <scope>NUCLEOTIDE SEQUENCE [LARGE SCALE GENOMIC DNA]</scope>
    <source>
        <strain evidence="2">Houghton</strain>
    </source>
</reference>
<protein>
    <submittedName>
        <fullName evidence="2">Uncharacterized protein</fullName>
    </submittedName>
</protein>
<sequence length="212" mass="24097">MATILRVEEADTEERQKTQAKMTDKGSKKERCIEEKCRSDREKEEREGPTPPSLPGVSMRFSTWGSLDPRPFVRDEWAKQFQRLLPKSRDTVDAVAESSAKRLEGSTGYPRRDMREEECVHLKICSTKGHAGSPKTKEATCVMWERQFPACAESSSSSSSCSSKELELAEMNFRQNKNFFIHSRELARPRASKPRLWIPAATPREVENGNAS</sequence>
<dbReference type="VEuPathDB" id="ToxoDB:EAH_00001820"/>
<organism evidence="2 3">
    <name type="scientific">Eimeria acervulina</name>
    <name type="common">Coccidian parasite</name>
    <dbReference type="NCBI Taxonomy" id="5801"/>
    <lineage>
        <taxon>Eukaryota</taxon>
        <taxon>Sar</taxon>
        <taxon>Alveolata</taxon>
        <taxon>Apicomplexa</taxon>
        <taxon>Conoidasida</taxon>
        <taxon>Coccidia</taxon>
        <taxon>Eucoccidiorida</taxon>
        <taxon>Eimeriorina</taxon>
        <taxon>Eimeriidae</taxon>
        <taxon>Eimeria</taxon>
    </lineage>
</organism>
<gene>
    <name evidence="2" type="ORF">EAH_00001820</name>
</gene>
<dbReference type="EMBL" id="HG671043">
    <property type="protein sequence ID" value="CDI79533.1"/>
    <property type="molecule type" value="Genomic_DNA"/>
</dbReference>
<proteinExistence type="predicted"/>
<dbReference type="Proteomes" id="UP000018050">
    <property type="component" value="Unassembled WGS sequence"/>
</dbReference>
<feature type="region of interest" description="Disordered" evidence="1">
    <location>
        <begin position="1"/>
        <end position="62"/>
    </location>
</feature>